<evidence type="ECO:0000313" key="4">
    <source>
        <dbReference type="Proteomes" id="UP000292385"/>
    </source>
</evidence>
<protein>
    <recommendedName>
        <fullName evidence="2">DUF222 domain-containing protein</fullName>
    </recommendedName>
</protein>
<dbReference type="InterPro" id="IPR003870">
    <property type="entry name" value="DUF222"/>
</dbReference>
<feature type="compositionally biased region" description="Basic and acidic residues" evidence="1">
    <location>
        <begin position="563"/>
        <end position="577"/>
    </location>
</feature>
<feature type="compositionally biased region" description="Polar residues" evidence="1">
    <location>
        <begin position="483"/>
        <end position="499"/>
    </location>
</feature>
<dbReference type="RefSeq" id="WP_131463300.1">
    <property type="nucleotide sequence ID" value="NZ_SJJY01000004.1"/>
</dbReference>
<dbReference type="Pfam" id="PF02720">
    <property type="entry name" value="DUF222"/>
    <property type="match status" value="1"/>
</dbReference>
<feature type="region of interest" description="Disordered" evidence="1">
    <location>
        <begin position="458"/>
        <end position="582"/>
    </location>
</feature>
<feature type="compositionally biased region" description="Low complexity" evidence="1">
    <location>
        <begin position="271"/>
        <end position="294"/>
    </location>
</feature>
<dbReference type="Proteomes" id="UP000292385">
    <property type="component" value="Unassembled WGS sequence"/>
</dbReference>
<accession>A0ABY2A3W5</accession>
<feature type="compositionally biased region" description="Pro residues" evidence="1">
    <location>
        <begin position="261"/>
        <end position="270"/>
    </location>
</feature>
<evidence type="ECO:0000259" key="2">
    <source>
        <dbReference type="Pfam" id="PF02720"/>
    </source>
</evidence>
<gene>
    <name evidence="3" type="ORF">E0H58_22295</name>
</gene>
<organism evidence="3 4">
    <name type="scientific">Kribbella speibonae</name>
    <dbReference type="NCBI Taxonomy" id="1572660"/>
    <lineage>
        <taxon>Bacteria</taxon>
        <taxon>Bacillati</taxon>
        <taxon>Actinomycetota</taxon>
        <taxon>Actinomycetes</taxon>
        <taxon>Propionibacteriales</taxon>
        <taxon>Kribbellaceae</taxon>
        <taxon>Kribbella</taxon>
    </lineage>
</organism>
<name>A0ABY2A3W5_9ACTN</name>
<reference evidence="3 4" key="1">
    <citation type="submission" date="2019-02" db="EMBL/GenBank/DDBJ databases">
        <title>Kribbella capetownensis sp. nov. and Kribbella speibonae sp. nov., isolated from soil.</title>
        <authorList>
            <person name="Curtis S.M."/>
            <person name="Norton I."/>
            <person name="Everest G.J."/>
            <person name="Meyers P.R."/>
        </authorList>
    </citation>
    <scope>NUCLEOTIDE SEQUENCE [LARGE SCALE GENOMIC DNA]</scope>
    <source>
        <strain evidence="3 4">SK5</strain>
    </source>
</reference>
<dbReference type="EMBL" id="SJJY01000004">
    <property type="protein sequence ID" value="TCC23084.1"/>
    <property type="molecule type" value="Genomic_DNA"/>
</dbReference>
<feature type="domain" description="DUF222" evidence="2">
    <location>
        <begin position="77"/>
        <end position="256"/>
    </location>
</feature>
<evidence type="ECO:0000313" key="3">
    <source>
        <dbReference type="EMBL" id="TCC23084.1"/>
    </source>
</evidence>
<proteinExistence type="predicted"/>
<comment type="caution">
    <text evidence="3">The sequence shown here is derived from an EMBL/GenBank/DDBJ whole genome shotgun (WGS) entry which is preliminary data.</text>
</comment>
<evidence type="ECO:0000256" key="1">
    <source>
        <dbReference type="SAM" id="MobiDB-lite"/>
    </source>
</evidence>
<feature type="region of interest" description="Disordered" evidence="1">
    <location>
        <begin position="381"/>
        <end position="442"/>
    </location>
</feature>
<feature type="region of interest" description="Disordered" evidence="1">
    <location>
        <begin position="256"/>
        <end position="294"/>
    </location>
</feature>
<feature type="compositionally biased region" description="Low complexity" evidence="1">
    <location>
        <begin position="527"/>
        <end position="550"/>
    </location>
</feature>
<sequence length="744" mass="80179">MFEQDLDTLTTRDLLEQAADCRTVANLADARLLECAQTYADRFHPSICPTRPTRRAYDGRERAVILGGDGCPEIAEFAIAEFAVVLGVSPGVGRDLLADALALRHRFPRTWSRIQAGEATPWKARQIVRACTKLDHAAAEYVDRRVAAIIDTIPPHRLEKIARAARQQADPAAAADEAAAAADDRGVHIGRGDGHGNKTIYIKAAAAAVNRCNATITDIAEALKTFGDTRPVQHRRADAIEILADPRYTQELLNQARNHPHPNPTAPPTSPTTLEPNTNEPRTPTTPDNPAAAHNAAPQYDEVAQDEVAQDEVAQGNDLPLQDDVVQDDVEVRNDLPVQDDAVVQDDMAMWNHPVAQDDVVQDGVQDDSVARDGVVVRNDLMAQEDVEPVGPPDDPWLEAAAPYDPDPPTDPFDRRTSPDPTAPRTEPDQGSAMDAAAHRALRARLAQIKQYAYATPIYPTHPTSPVDPTVPPSAVRPADLDSTATPAAQDNLGTQGKPATQGDPANPGSPPDLSPACLRTPILDTSGDSGRSGESGSSGDSGRSGDPAGSGEGACSDVPVRPGDEIRGQVRPDSGRVGRVRPGQTEVVVHLTDYTLATGSGVLRAEDIGPLLAAQLGELVGYGPYTVKPVIDLNDAVSVDAYEIPIRIRDRVRFTHPVELFPYGTRETTNTIDLDHIETYDPYGPSGQTSTTNLAPLGRFGHRVKTHARGWSVRRIDDRTLEWKTPHGFTFQVDPNGTHRIDP</sequence>
<keyword evidence="4" id="KW-1185">Reference proteome</keyword>